<comment type="caution">
    <text evidence="1">The sequence shown here is derived from an EMBL/GenBank/DDBJ whole genome shotgun (WGS) entry which is preliminary data.</text>
</comment>
<dbReference type="Proteomes" id="UP000003544">
    <property type="component" value="Unassembled WGS sequence"/>
</dbReference>
<gene>
    <name evidence="1" type="ORF">MAMP_00629</name>
</gene>
<accession>F5T1T4</accession>
<dbReference type="STRING" id="1026882.MAMP_00629"/>
<protein>
    <submittedName>
        <fullName evidence="1">Uncharacterized protein</fullName>
    </submittedName>
</protein>
<evidence type="ECO:0000313" key="1">
    <source>
        <dbReference type="EMBL" id="EGL53225.1"/>
    </source>
</evidence>
<name>F5T1T4_9GAMM</name>
<dbReference type="AlphaFoldDB" id="F5T1T4"/>
<organism evidence="1 2">
    <name type="scientific">Methylophaga aminisulfidivorans MP</name>
    <dbReference type="NCBI Taxonomy" id="1026882"/>
    <lineage>
        <taxon>Bacteria</taxon>
        <taxon>Pseudomonadati</taxon>
        <taxon>Pseudomonadota</taxon>
        <taxon>Gammaproteobacteria</taxon>
        <taxon>Thiotrichales</taxon>
        <taxon>Piscirickettsiaceae</taxon>
        <taxon>Methylophaga</taxon>
    </lineage>
</organism>
<evidence type="ECO:0000313" key="2">
    <source>
        <dbReference type="Proteomes" id="UP000003544"/>
    </source>
</evidence>
<reference evidence="1 2" key="1">
    <citation type="journal article" date="2011" name="J. Bacteriol.">
        <title>Draft genome sequence of Methylophaga aminisulfidivorans MP T.</title>
        <authorList>
            <person name="Han G.H."/>
            <person name="Kim W."/>
            <person name="Chun J."/>
            <person name="Kim S.W."/>
        </authorList>
    </citation>
    <scope>NUCLEOTIDE SEQUENCE [LARGE SCALE GENOMIC DNA]</scope>
    <source>
        <strain evidence="2">MP(T)</strain>
    </source>
</reference>
<dbReference type="EMBL" id="AFIG01000003">
    <property type="protein sequence ID" value="EGL53225.1"/>
    <property type="molecule type" value="Genomic_DNA"/>
</dbReference>
<proteinExistence type="predicted"/>
<sequence length="37" mass="4223">MLDALFLPNNKAPRLPLFGFTKNASEFVFKLLPENTK</sequence>
<keyword evidence="2" id="KW-1185">Reference proteome</keyword>